<proteinExistence type="predicted"/>
<reference evidence="1 2" key="1">
    <citation type="journal article" date="2013" name="Proc. Natl. Acad. Sci. U.S.A.">
        <title>Genome of an arbuscular mycorrhizal fungus provides insight into the oldest plant symbiosis.</title>
        <authorList>
            <person name="Tisserant E."/>
            <person name="Malbreil M."/>
            <person name="Kuo A."/>
            <person name="Kohler A."/>
            <person name="Symeonidi A."/>
            <person name="Balestrini R."/>
            <person name="Charron P."/>
            <person name="Duensing N."/>
            <person name="Frei Dit Frey N."/>
            <person name="Gianinazzi-Pearson V."/>
            <person name="Gilbert L.B."/>
            <person name="Handa Y."/>
            <person name="Herr J.R."/>
            <person name="Hijri M."/>
            <person name="Koul R."/>
            <person name="Kawaguchi M."/>
            <person name="Krajinski F."/>
            <person name="Lammers P.J."/>
            <person name="Masclaux F.G."/>
            <person name="Murat C."/>
            <person name="Morin E."/>
            <person name="Ndikumana S."/>
            <person name="Pagni M."/>
            <person name="Petitpierre D."/>
            <person name="Requena N."/>
            <person name="Rosikiewicz P."/>
            <person name="Riley R."/>
            <person name="Saito K."/>
            <person name="San Clemente H."/>
            <person name="Shapiro H."/>
            <person name="van Tuinen D."/>
            <person name="Becard G."/>
            <person name="Bonfante P."/>
            <person name="Paszkowski U."/>
            <person name="Shachar-Hill Y.Y."/>
            <person name="Tuskan G.A."/>
            <person name="Young P.W."/>
            <person name="Sanders I.R."/>
            <person name="Henrissat B."/>
            <person name="Rensing S.A."/>
            <person name="Grigoriev I.V."/>
            <person name="Corradi N."/>
            <person name="Roux C."/>
            <person name="Martin F."/>
        </authorList>
    </citation>
    <scope>NUCLEOTIDE SEQUENCE [LARGE SCALE GENOMIC DNA]</scope>
    <source>
        <strain evidence="1 2">DAOM 197198</strain>
    </source>
</reference>
<name>A0A2P4Q5F3_RHIID</name>
<evidence type="ECO:0000313" key="1">
    <source>
        <dbReference type="EMBL" id="POG72881.1"/>
    </source>
</evidence>
<dbReference type="Proteomes" id="UP000018888">
    <property type="component" value="Unassembled WGS sequence"/>
</dbReference>
<comment type="caution">
    <text evidence="1">The sequence shown here is derived from an EMBL/GenBank/DDBJ whole genome shotgun (WGS) entry which is preliminary data.</text>
</comment>
<evidence type="ECO:0000313" key="2">
    <source>
        <dbReference type="Proteomes" id="UP000018888"/>
    </source>
</evidence>
<organism evidence="1 2">
    <name type="scientific">Rhizophagus irregularis (strain DAOM 181602 / DAOM 197198 / MUCL 43194)</name>
    <name type="common">Arbuscular mycorrhizal fungus</name>
    <name type="synonym">Glomus intraradices</name>
    <dbReference type="NCBI Taxonomy" id="747089"/>
    <lineage>
        <taxon>Eukaryota</taxon>
        <taxon>Fungi</taxon>
        <taxon>Fungi incertae sedis</taxon>
        <taxon>Mucoromycota</taxon>
        <taxon>Glomeromycotina</taxon>
        <taxon>Glomeromycetes</taxon>
        <taxon>Glomerales</taxon>
        <taxon>Glomeraceae</taxon>
        <taxon>Rhizophagus</taxon>
    </lineage>
</organism>
<dbReference type="EMBL" id="AUPC02000090">
    <property type="protein sequence ID" value="POG72881.1"/>
    <property type="molecule type" value="Genomic_DNA"/>
</dbReference>
<dbReference type="AlphaFoldDB" id="A0A2P4Q5F3"/>
<sequence>MFITTTNDKGEPTTFSTYIPPSTVVIVKKVTSPLPPDYLGSKSCNMEYCIKFFGWNNEFLILYYCLINVLNRIDLIISDLMDYMVVI</sequence>
<reference evidence="1 2" key="2">
    <citation type="journal article" date="2018" name="New Phytol.">
        <title>High intraspecific genome diversity in the model arbuscular mycorrhizal symbiont Rhizophagus irregularis.</title>
        <authorList>
            <person name="Chen E.C.H."/>
            <person name="Morin E."/>
            <person name="Beaudet D."/>
            <person name="Noel J."/>
            <person name="Yildirir G."/>
            <person name="Ndikumana S."/>
            <person name="Charron P."/>
            <person name="St-Onge C."/>
            <person name="Giorgi J."/>
            <person name="Kruger M."/>
            <person name="Marton T."/>
            <person name="Ropars J."/>
            <person name="Grigoriev I.V."/>
            <person name="Hainaut M."/>
            <person name="Henrissat B."/>
            <person name="Roux C."/>
            <person name="Martin F."/>
            <person name="Corradi N."/>
        </authorList>
    </citation>
    <scope>NUCLEOTIDE SEQUENCE [LARGE SCALE GENOMIC DNA]</scope>
    <source>
        <strain evidence="1 2">DAOM 197198</strain>
    </source>
</reference>
<protein>
    <submittedName>
        <fullName evidence="1">Uncharacterized protein</fullName>
    </submittedName>
</protein>
<keyword evidence="2" id="KW-1185">Reference proteome</keyword>
<gene>
    <name evidence="1" type="ORF">GLOIN_2v1591536</name>
</gene>
<accession>A0A2P4Q5F3</accession>